<dbReference type="InterPro" id="IPR026030">
    <property type="entry name" value="Pur-cyt_permease_Fcy2/21/22"/>
</dbReference>
<evidence type="ECO:0000256" key="3">
    <source>
        <dbReference type="ARBA" id="ARBA00022448"/>
    </source>
</evidence>
<dbReference type="PANTHER" id="PTHR31806">
    <property type="entry name" value="PURINE-CYTOSINE PERMEASE FCY2-RELATED"/>
    <property type="match status" value="1"/>
</dbReference>
<proteinExistence type="inferred from homology"/>
<evidence type="ECO:0000313" key="9">
    <source>
        <dbReference type="EMBL" id="TWG05953.1"/>
    </source>
</evidence>
<dbReference type="Gene3D" id="1.10.4160.10">
    <property type="entry name" value="Hydantoin permease"/>
    <property type="match status" value="1"/>
</dbReference>
<dbReference type="InterPro" id="IPR001248">
    <property type="entry name" value="Pur-cyt_permease"/>
</dbReference>
<feature type="transmembrane region" description="Helical" evidence="8">
    <location>
        <begin position="346"/>
        <end position="365"/>
    </location>
</feature>
<evidence type="ECO:0000256" key="1">
    <source>
        <dbReference type="ARBA" id="ARBA00004141"/>
    </source>
</evidence>
<evidence type="ECO:0000256" key="6">
    <source>
        <dbReference type="ARBA" id="ARBA00023136"/>
    </source>
</evidence>
<evidence type="ECO:0000256" key="2">
    <source>
        <dbReference type="ARBA" id="ARBA00008974"/>
    </source>
</evidence>
<keyword evidence="4 8" id="KW-0812">Transmembrane</keyword>
<sequence>METRGLDPVPDGERTGRVRTLFPTWVAANMAVLLLTMGAGLIVFSALSFWQVLVVAAAAPVLSYGMVGLISIAGKHGGAPGMALSRAVFGQRGNLAPGALIWVARWGWETINAVTGSYAVLAVLDLLFGVRSTPALIMATLTAFVAAGFLLSGLGARALLVCSAWSACLFGGFSILVLAYLAGATPWQDVLDRPAGPTSMMIAGIGTLAAGGISWAPTGPDFTRYLPRTASGRAIVAATVGGAGIVFLPMVLMGAVMAVGTPGLAVTRDPVSFIGALLPDWISVPYLLVAVIGMVLINAMSMYSAGFTAQTLGFRVPRAWAVGTNAAISLFLGTLLMMVANSFIDLFISFLNLLAVTFSAWIGVFGMDQLRGRAYDPVALLDTTPASAYWYTGGFSWPAVAAWAAGLVVGLLFTGVQWFAGPLAATWAGRNGLGWAVTIVVSGGLYAALPRPGSRRGATALHI</sequence>
<organism evidence="9 10">
    <name type="scientific">Streptomyces brevispora</name>
    <dbReference type="NCBI Taxonomy" id="887462"/>
    <lineage>
        <taxon>Bacteria</taxon>
        <taxon>Bacillati</taxon>
        <taxon>Actinomycetota</taxon>
        <taxon>Actinomycetes</taxon>
        <taxon>Kitasatosporales</taxon>
        <taxon>Streptomycetaceae</taxon>
        <taxon>Streptomyces</taxon>
    </lineage>
</organism>
<dbReference type="PIRSF" id="PIRSF002744">
    <property type="entry name" value="Pur-cyt_permease"/>
    <property type="match status" value="1"/>
</dbReference>
<keyword evidence="6 7" id="KW-0472">Membrane</keyword>
<feature type="transmembrane region" description="Helical" evidence="8">
    <location>
        <begin position="134"/>
        <end position="151"/>
    </location>
</feature>
<feature type="transmembrane region" description="Helical" evidence="8">
    <location>
        <begin position="400"/>
        <end position="420"/>
    </location>
</feature>
<feature type="transmembrane region" description="Helical" evidence="8">
    <location>
        <begin position="158"/>
        <end position="183"/>
    </location>
</feature>
<evidence type="ECO:0000256" key="4">
    <source>
        <dbReference type="ARBA" id="ARBA00022692"/>
    </source>
</evidence>
<dbReference type="Pfam" id="PF02133">
    <property type="entry name" value="Transp_cyt_pur"/>
    <property type="match status" value="1"/>
</dbReference>
<dbReference type="EMBL" id="VIWW01000001">
    <property type="protein sequence ID" value="TWG05953.1"/>
    <property type="molecule type" value="Genomic_DNA"/>
</dbReference>
<comment type="subcellular location">
    <subcellularLocation>
        <location evidence="1">Membrane</location>
        <topology evidence="1">Multi-pass membrane protein</topology>
    </subcellularLocation>
</comment>
<evidence type="ECO:0000256" key="7">
    <source>
        <dbReference type="PIRNR" id="PIRNR002744"/>
    </source>
</evidence>
<reference evidence="9 10" key="1">
    <citation type="submission" date="2019-06" db="EMBL/GenBank/DDBJ databases">
        <title>Sequencing the genomes of 1000 actinobacteria strains.</title>
        <authorList>
            <person name="Klenk H.-P."/>
        </authorList>
    </citation>
    <scope>NUCLEOTIDE SEQUENCE [LARGE SCALE GENOMIC DNA]</scope>
    <source>
        <strain evidence="9 10">DSM 42059</strain>
    </source>
</reference>
<gene>
    <name evidence="9" type="ORF">FHX80_114440</name>
</gene>
<feature type="transmembrane region" description="Helical" evidence="8">
    <location>
        <begin position="281"/>
        <end position="299"/>
    </location>
</feature>
<keyword evidence="3 7" id="KW-0813">Transport</keyword>
<dbReference type="GO" id="GO:0005886">
    <property type="term" value="C:plasma membrane"/>
    <property type="evidence" value="ECO:0007669"/>
    <property type="project" value="TreeGrafter"/>
</dbReference>
<comment type="similarity">
    <text evidence="2 7">Belongs to the purine-cytosine permease (2.A.39) family.</text>
</comment>
<feature type="transmembrane region" description="Helical" evidence="8">
    <location>
        <begin position="235"/>
        <end position="261"/>
    </location>
</feature>
<feature type="transmembrane region" description="Helical" evidence="8">
    <location>
        <begin position="319"/>
        <end position="340"/>
    </location>
</feature>
<feature type="transmembrane region" description="Helical" evidence="8">
    <location>
        <begin position="432"/>
        <end position="449"/>
    </location>
</feature>
<feature type="transmembrane region" description="Helical" evidence="8">
    <location>
        <begin position="195"/>
        <end position="215"/>
    </location>
</feature>
<comment type="caution">
    <text evidence="9">The sequence shown here is derived from an EMBL/GenBank/DDBJ whole genome shotgun (WGS) entry which is preliminary data.</text>
</comment>
<protein>
    <submittedName>
        <fullName evidence="9">Purine-cytosine permease-like protein</fullName>
    </submittedName>
</protein>
<dbReference type="AlphaFoldDB" id="A0A561V2Z8"/>
<dbReference type="GO" id="GO:0022857">
    <property type="term" value="F:transmembrane transporter activity"/>
    <property type="evidence" value="ECO:0007669"/>
    <property type="project" value="InterPro"/>
</dbReference>
<keyword evidence="5 8" id="KW-1133">Transmembrane helix</keyword>
<evidence type="ECO:0000256" key="5">
    <source>
        <dbReference type="ARBA" id="ARBA00022989"/>
    </source>
</evidence>
<evidence type="ECO:0000313" key="10">
    <source>
        <dbReference type="Proteomes" id="UP000318186"/>
    </source>
</evidence>
<dbReference type="Proteomes" id="UP000318186">
    <property type="component" value="Unassembled WGS sequence"/>
</dbReference>
<dbReference type="PANTHER" id="PTHR31806:SF1">
    <property type="entry name" value="PURINE-CYTOSINE PERMEASE FCY2-RELATED"/>
    <property type="match status" value="1"/>
</dbReference>
<dbReference type="OrthoDB" id="9809167at2"/>
<dbReference type="RefSeq" id="WP_145765814.1">
    <property type="nucleotide sequence ID" value="NZ_JBHJUX010000035.1"/>
</dbReference>
<evidence type="ECO:0000256" key="8">
    <source>
        <dbReference type="SAM" id="Phobius"/>
    </source>
</evidence>
<feature type="transmembrane region" description="Helical" evidence="8">
    <location>
        <begin position="49"/>
        <end position="72"/>
    </location>
</feature>
<feature type="transmembrane region" description="Helical" evidence="8">
    <location>
        <begin position="21"/>
        <end position="43"/>
    </location>
</feature>
<name>A0A561V2Z8_9ACTN</name>
<accession>A0A561V2Z8</accession>